<feature type="transmembrane region" description="Helical" evidence="6">
    <location>
        <begin position="212"/>
        <end position="234"/>
    </location>
</feature>
<dbReference type="InterPro" id="IPR011701">
    <property type="entry name" value="MFS"/>
</dbReference>
<evidence type="ECO:0008006" key="11">
    <source>
        <dbReference type="Google" id="ProtNLM"/>
    </source>
</evidence>
<feature type="transmembrane region" description="Helical" evidence="6">
    <location>
        <begin position="116"/>
        <end position="135"/>
    </location>
</feature>
<comment type="subcellular location">
    <subcellularLocation>
        <location evidence="1">Membrane</location>
        <topology evidence="1">Multi-pass membrane protein</topology>
    </subcellularLocation>
</comment>
<dbReference type="GO" id="GO:0022857">
    <property type="term" value="F:transmembrane transporter activity"/>
    <property type="evidence" value="ECO:0007669"/>
    <property type="project" value="InterPro"/>
</dbReference>
<keyword evidence="9" id="KW-1185">Reference proteome</keyword>
<feature type="transmembrane region" description="Helical" evidence="6">
    <location>
        <begin position="89"/>
        <end position="109"/>
    </location>
</feature>
<sequence length="512" mass="55682">MGADDGPISADQVDIRLQPLNKSGAADSADPNGVEEDAGDQIQLRVYRQRWIVLLTVALLNNTNTMSWIGYAPSGNYVNSFYGESSAAWLSMIYMLCTIPVGLFAMWAGREWGLRTAILIAGWTNGIGAVIRVISSLDFVPPEWRFPICMTGQGIAAVAYPFIMFLPTKVAGSWFPDTQRAIATTIGVMSNPLGVLMANLISPAIVKSPDHVIWLNIFTCVPSLIAMLIATFGVNRSEPKIPPTFSASKPQMDFVSGMKSCFSSKQYIILLIVMGGGIGMFNCLYTVMLELLCPSGYTNFFSGVCAALMIVGGVFGAAASGIFVDRTKLYEETLKISLGAAVIFGLIFLQLTLHQGLSVFLAITCLFFGVLGLATYPIGLELASECTFPVSEATSTGLIVLSGQIQSVIYVFIMKNFARPLQPDRMHIQKCQLTPDDLVNTPKDNTMSIMIFSLLATLLVLSLVLLFKPVYKRLEAERGNRATADKAKELSNQNKDRITLPTESAVQPLQEK</sequence>
<gene>
    <name evidence="8" type="ORF">FL82_15429</name>
    <name evidence="7" type="ORF">GCK72_023274</name>
</gene>
<reference evidence="7 10" key="3">
    <citation type="submission" date="2019-12" db="EMBL/GenBank/DDBJ databases">
        <title>Chromosome-level assembly of the Caenorhabditis remanei genome.</title>
        <authorList>
            <person name="Teterina A.A."/>
            <person name="Willis J.H."/>
            <person name="Phillips P.C."/>
        </authorList>
    </citation>
    <scope>NUCLEOTIDE SEQUENCE [LARGE SCALE GENOMIC DNA]</scope>
    <source>
        <strain evidence="7 10">PX506</strain>
        <tissue evidence="7">Whole organism</tissue>
    </source>
</reference>
<feature type="region of interest" description="Disordered" evidence="5">
    <location>
        <begin position="482"/>
        <end position="512"/>
    </location>
</feature>
<feature type="non-terminal residue" evidence="8">
    <location>
        <position position="1"/>
    </location>
</feature>
<evidence type="ECO:0000256" key="1">
    <source>
        <dbReference type="ARBA" id="ARBA00004141"/>
    </source>
</evidence>
<feature type="transmembrane region" description="Helical" evidence="6">
    <location>
        <begin position="359"/>
        <end position="383"/>
    </location>
</feature>
<dbReference type="PANTHER" id="PTHR10924">
    <property type="entry name" value="MAJOR FACILITATOR SUPERFAMILY PROTEIN-RELATED"/>
    <property type="match status" value="1"/>
</dbReference>
<reference evidence="9" key="2">
    <citation type="submission" date="2017-08" db="EMBL/GenBank/DDBJ databases">
        <authorList>
            <person name="Fierst J.L."/>
        </authorList>
    </citation>
    <scope>NUCLEOTIDE SEQUENCE [LARGE SCALE GENOMIC DNA]</scope>
    <source>
        <strain evidence="9">PX439</strain>
    </source>
</reference>
<evidence type="ECO:0000256" key="6">
    <source>
        <dbReference type="SAM" id="Phobius"/>
    </source>
</evidence>
<evidence type="ECO:0000256" key="2">
    <source>
        <dbReference type="ARBA" id="ARBA00022692"/>
    </source>
</evidence>
<feature type="transmembrane region" description="Helical" evidence="6">
    <location>
        <begin position="155"/>
        <end position="175"/>
    </location>
</feature>
<evidence type="ECO:0000313" key="9">
    <source>
        <dbReference type="Proteomes" id="UP000216624"/>
    </source>
</evidence>
<feature type="transmembrane region" description="Helical" evidence="6">
    <location>
        <begin position="182"/>
        <end position="206"/>
    </location>
</feature>
<evidence type="ECO:0000256" key="3">
    <source>
        <dbReference type="ARBA" id="ARBA00022989"/>
    </source>
</evidence>
<evidence type="ECO:0000313" key="7">
    <source>
        <dbReference type="EMBL" id="KAF1746816.1"/>
    </source>
</evidence>
<feature type="transmembrane region" description="Helical" evidence="6">
    <location>
        <begin position="447"/>
        <end position="467"/>
    </location>
</feature>
<dbReference type="PANTHER" id="PTHR10924:SF6">
    <property type="entry name" value="SOLUTE CARRIER FAMILY 49 MEMBER A3"/>
    <property type="match status" value="1"/>
</dbReference>
<accession>A0A260ZFI9</accession>
<dbReference type="EMBL" id="WUAV01000006">
    <property type="protein sequence ID" value="KAF1746816.1"/>
    <property type="molecule type" value="Genomic_DNA"/>
</dbReference>
<dbReference type="CDD" id="cd17399">
    <property type="entry name" value="MFS_MFSD7"/>
    <property type="match status" value="1"/>
</dbReference>
<comment type="caution">
    <text evidence="8">The sequence shown here is derived from an EMBL/GenBank/DDBJ whole genome shotgun (WGS) entry which is preliminary data.</text>
</comment>
<dbReference type="Proteomes" id="UP000216624">
    <property type="component" value="Unassembled WGS sequence"/>
</dbReference>
<dbReference type="Pfam" id="PF07690">
    <property type="entry name" value="MFS_1"/>
    <property type="match status" value="1"/>
</dbReference>
<name>A0A260ZFI9_CAERE</name>
<dbReference type="AlphaFoldDB" id="A0A260ZFI9"/>
<dbReference type="InterPro" id="IPR049680">
    <property type="entry name" value="FLVCR1-2_SLC49-like"/>
</dbReference>
<dbReference type="EMBL" id="NMWX01000163">
    <property type="protein sequence ID" value="OZF84059.1"/>
    <property type="molecule type" value="Genomic_DNA"/>
</dbReference>
<keyword evidence="4 6" id="KW-0472">Membrane</keyword>
<dbReference type="GO" id="GO:0016020">
    <property type="term" value="C:membrane"/>
    <property type="evidence" value="ECO:0007669"/>
    <property type="project" value="UniProtKB-SubCell"/>
</dbReference>
<reference evidence="8" key="1">
    <citation type="submission" date="2017-08" db="EMBL/GenBank/DDBJ databases">
        <authorList>
            <person name="de Groot N.N."/>
        </authorList>
    </citation>
    <scope>NUCLEOTIDE SEQUENCE [LARGE SCALE GENOMIC DNA]</scope>
    <source>
        <strain evidence="8">PX439</strain>
    </source>
</reference>
<feature type="transmembrane region" description="Helical" evidence="6">
    <location>
        <begin position="395"/>
        <end position="413"/>
    </location>
</feature>
<proteinExistence type="predicted"/>
<feature type="transmembrane region" description="Helical" evidence="6">
    <location>
        <begin position="51"/>
        <end position="69"/>
    </location>
</feature>
<evidence type="ECO:0000256" key="5">
    <source>
        <dbReference type="SAM" id="MobiDB-lite"/>
    </source>
</evidence>
<dbReference type="Gene3D" id="1.20.1250.20">
    <property type="entry name" value="MFS general substrate transporter like domains"/>
    <property type="match status" value="1"/>
</dbReference>
<feature type="compositionally biased region" description="Basic and acidic residues" evidence="5">
    <location>
        <begin position="482"/>
        <end position="498"/>
    </location>
</feature>
<dbReference type="InterPro" id="IPR036259">
    <property type="entry name" value="MFS_trans_sf"/>
</dbReference>
<keyword evidence="3 6" id="KW-1133">Transmembrane helix</keyword>
<evidence type="ECO:0000256" key="4">
    <source>
        <dbReference type="ARBA" id="ARBA00023136"/>
    </source>
</evidence>
<feature type="compositionally biased region" description="Polar residues" evidence="5">
    <location>
        <begin position="501"/>
        <end position="512"/>
    </location>
</feature>
<feature type="transmembrane region" description="Helical" evidence="6">
    <location>
        <begin position="300"/>
        <end position="324"/>
    </location>
</feature>
<protein>
    <recommendedName>
        <fullName evidence="11">Major facilitator superfamily (MFS) profile domain-containing protein</fullName>
    </recommendedName>
</protein>
<dbReference type="SUPFAM" id="SSF103473">
    <property type="entry name" value="MFS general substrate transporter"/>
    <property type="match status" value="1"/>
</dbReference>
<evidence type="ECO:0000313" key="10">
    <source>
        <dbReference type="Proteomes" id="UP000483820"/>
    </source>
</evidence>
<organism evidence="8 9">
    <name type="scientific">Caenorhabditis remanei</name>
    <name type="common">Caenorhabditis vulgaris</name>
    <dbReference type="NCBI Taxonomy" id="31234"/>
    <lineage>
        <taxon>Eukaryota</taxon>
        <taxon>Metazoa</taxon>
        <taxon>Ecdysozoa</taxon>
        <taxon>Nematoda</taxon>
        <taxon>Chromadorea</taxon>
        <taxon>Rhabditida</taxon>
        <taxon>Rhabditina</taxon>
        <taxon>Rhabditomorpha</taxon>
        <taxon>Rhabditoidea</taxon>
        <taxon>Rhabditidae</taxon>
        <taxon>Peloderinae</taxon>
        <taxon>Caenorhabditis</taxon>
    </lineage>
</organism>
<feature type="transmembrane region" description="Helical" evidence="6">
    <location>
        <begin position="336"/>
        <end position="353"/>
    </location>
</feature>
<feature type="transmembrane region" description="Helical" evidence="6">
    <location>
        <begin position="267"/>
        <end position="288"/>
    </location>
</feature>
<keyword evidence="2 6" id="KW-0812">Transmembrane</keyword>
<evidence type="ECO:0000313" key="8">
    <source>
        <dbReference type="EMBL" id="OZF84059.1"/>
    </source>
</evidence>
<dbReference type="Proteomes" id="UP000483820">
    <property type="component" value="Chromosome X"/>
</dbReference>